<keyword evidence="3" id="KW-1185">Reference proteome</keyword>
<evidence type="ECO:0000313" key="3">
    <source>
        <dbReference type="Proteomes" id="UP000193067"/>
    </source>
</evidence>
<sequence>MTRRSRSDACATSDGVDSKPNLFASVGGHPPDTTRVELPETCSLRGTAWQLQRCADQWSNQY</sequence>
<organism evidence="2 3">
    <name type="scientific">Trametes coccinea (strain BRFM310)</name>
    <name type="common">Pycnoporus coccineus</name>
    <dbReference type="NCBI Taxonomy" id="1353009"/>
    <lineage>
        <taxon>Eukaryota</taxon>
        <taxon>Fungi</taxon>
        <taxon>Dikarya</taxon>
        <taxon>Basidiomycota</taxon>
        <taxon>Agaricomycotina</taxon>
        <taxon>Agaricomycetes</taxon>
        <taxon>Polyporales</taxon>
        <taxon>Polyporaceae</taxon>
        <taxon>Trametes</taxon>
    </lineage>
</organism>
<evidence type="ECO:0000256" key="1">
    <source>
        <dbReference type="SAM" id="MobiDB-lite"/>
    </source>
</evidence>
<reference evidence="2 3" key="1">
    <citation type="journal article" date="2015" name="Biotechnol. Biofuels">
        <title>Enhanced degradation of softwood versus hardwood by the white-rot fungus Pycnoporus coccineus.</title>
        <authorList>
            <person name="Couturier M."/>
            <person name="Navarro D."/>
            <person name="Chevret D."/>
            <person name="Henrissat B."/>
            <person name="Piumi F."/>
            <person name="Ruiz-Duenas F.J."/>
            <person name="Martinez A.T."/>
            <person name="Grigoriev I.V."/>
            <person name="Riley R."/>
            <person name="Lipzen A."/>
            <person name="Berrin J.G."/>
            <person name="Master E.R."/>
            <person name="Rosso M.N."/>
        </authorList>
    </citation>
    <scope>NUCLEOTIDE SEQUENCE [LARGE SCALE GENOMIC DNA]</scope>
    <source>
        <strain evidence="2 3">BRFM310</strain>
    </source>
</reference>
<accession>A0A1Y2IAP8</accession>
<protein>
    <submittedName>
        <fullName evidence="2">Uncharacterized protein</fullName>
    </submittedName>
</protein>
<dbReference type="AlphaFoldDB" id="A0A1Y2IAP8"/>
<name>A0A1Y2IAP8_TRAC3</name>
<evidence type="ECO:0000313" key="2">
    <source>
        <dbReference type="EMBL" id="OSC98228.1"/>
    </source>
</evidence>
<dbReference type="EMBL" id="KZ084141">
    <property type="protein sequence ID" value="OSC98228.1"/>
    <property type="molecule type" value="Genomic_DNA"/>
</dbReference>
<proteinExistence type="predicted"/>
<gene>
    <name evidence="2" type="ORF">PYCCODRAFT_1439572</name>
</gene>
<dbReference type="Proteomes" id="UP000193067">
    <property type="component" value="Unassembled WGS sequence"/>
</dbReference>
<feature type="region of interest" description="Disordered" evidence="1">
    <location>
        <begin position="1"/>
        <end position="34"/>
    </location>
</feature>